<protein>
    <recommendedName>
        <fullName evidence="4">DUF4378 domain-containing protein</fullName>
    </recommendedName>
</protein>
<keyword evidence="3" id="KW-1185">Reference proteome</keyword>
<dbReference type="eggNOG" id="ENOG502QW90">
    <property type="taxonomic scope" value="Eukaryota"/>
</dbReference>
<dbReference type="PaxDb" id="2711-XP_006490997.1"/>
<proteinExistence type="predicted"/>
<dbReference type="PANTHER" id="PTHR33623">
    <property type="entry name" value="OS04G0572500 PROTEIN"/>
    <property type="match status" value="1"/>
</dbReference>
<sequence length="429" mass="48139">MERRPRMLKDFLIDNDSINSCSSSGFESFPRRRSSIRSLIQNDVSDVASNSSNKASLLRSRSRAAASTTISAFLAIISTIKTIQLNNVVKVKPPSILPRISLSRKLSSKKKSTPTRKEIITDIKITVRVKDIIRWKSFRDLAMDDKPQPQPSDLASSPDHQCTTTTTTIGSTTNSTPSPCSSNGSSWCESDFTSDYYYLPPWTGNSAENDARGQVGEKYSPRVGSDCDSMKATIESAEGPEELHGEEKEQLSPVSVLDFELQEDDEDHSVSSFDQSLANLEKWMSMEENDGDDSSAEEEEEEEEEEINIEVEEKAKLLLNKIKSTISPTWNCEDSRIVSEQLLLDFLVEELSAKRNNQGRINEIVRQAEAWIKGEDSATTLLIDDAGDCIRDMDRKESWNKFEGEQEEVSMQIENTLLNLLLDDLLLDL</sequence>
<accession>A0A067H1V3</accession>
<organism evidence="2 3">
    <name type="scientific">Citrus sinensis</name>
    <name type="common">Sweet orange</name>
    <name type="synonym">Citrus aurantium var. sinensis</name>
    <dbReference type="NCBI Taxonomy" id="2711"/>
    <lineage>
        <taxon>Eukaryota</taxon>
        <taxon>Viridiplantae</taxon>
        <taxon>Streptophyta</taxon>
        <taxon>Embryophyta</taxon>
        <taxon>Tracheophyta</taxon>
        <taxon>Spermatophyta</taxon>
        <taxon>Magnoliopsida</taxon>
        <taxon>eudicotyledons</taxon>
        <taxon>Gunneridae</taxon>
        <taxon>Pentapetalae</taxon>
        <taxon>rosids</taxon>
        <taxon>malvids</taxon>
        <taxon>Sapindales</taxon>
        <taxon>Rutaceae</taxon>
        <taxon>Aurantioideae</taxon>
        <taxon>Citrus</taxon>
    </lineage>
</organism>
<evidence type="ECO:0000313" key="2">
    <source>
        <dbReference type="EMBL" id="KDO85973.1"/>
    </source>
</evidence>
<dbReference type="Proteomes" id="UP000027120">
    <property type="component" value="Unassembled WGS sequence"/>
</dbReference>
<feature type="compositionally biased region" description="Polar residues" evidence="1">
    <location>
        <begin position="151"/>
        <end position="162"/>
    </location>
</feature>
<feature type="compositionally biased region" description="Low complexity" evidence="1">
    <location>
        <begin position="163"/>
        <end position="185"/>
    </location>
</feature>
<feature type="region of interest" description="Disordered" evidence="1">
    <location>
        <begin position="287"/>
        <end position="307"/>
    </location>
</feature>
<evidence type="ECO:0000313" key="3">
    <source>
        <dbReference type="Proteomes" id="UP000027120"/>
    </source>
</evidence>
<dbReference type="PANTHER" id="PTHR33623:SF17">
    <property type="entry name" value="DUF4378 DOMAIN-CONTAINING PROTEIN"/>
    <property type="match status" value="1"/>
</dbReference>
<dbReference type="STRING" id="2711.A0A067H1V3"/>
<dbReference type="KEGG" id="cit:102621164"/>
<feature type="region of interest" description="Disordered" evidence="1">
    <location>
        <begin position="207"/>
        <end position="227"/>
    </location>
</feature>
<name>A0A067H1V3_CITSI</name>
<reference evidence="2 3" key="1">
    <citation type="submission" date="2014-04" db="EMBL/GenBank/DDBJ databases">
        <authorList>
            <consortium name="International Citrus Genome Consortium"/>
            <person name="Gmitter F."/>
            <person name="Chen C."/>
            <person name="Farmerie W."/>
            <person name="Harkins T."/>
            <person name="Desany B."/>
            <person name="Mohiuddin M."/>
            <person name="Kodira C."/>
            <person name="Borodovsky M."/>
            <person name="Lomsadze A."/>
            <person name="Burns P."/>
            <person name="Jenkins J."/>
            <person name="Prochnik S."/>
            <person name="Shu S."/>
            <person name="Chapman J."/>
            <person name="Pitluck S."/>
            <person name="Schmutz J."/>
            <person name="Rokhsar D."/>
        </authorList>
    </citation>
    <scope>NUCLEOTIDE SEQUENCE</scope>
</reference>
<dbReference type="AlphaFoldDB" id="A0A067H1V3"/>
<dbReference type="EMBL" id="KK784873">
    <property type="protein sequence ID" value="KDO85973.1"/>
    <property type="molecule type" value="Genomic_DNA"/>
</dbReference>
<gene>
    <name evidence="2" type="ORF">CISIN_1g014158mg</name>
</gene>
<feature type="region of interest" description="Disordered" evidence="1">
    <location>
        <begin position="143"/>
        <end position="185"/>
    </location>
</feature>
<evidence type="ECO:0000256" key="1">
    <source>
        <dbReference type="SAM" id="MobiDB-lite"/>
    </source>
</evidence>
<evidence type="ECO:0008006" key="4">
    <source>
        <dbReference type="Google" id="ProtNLM"/>
    </source>
</evidence>